<dbReference type="HOGENOM" id="CLU_074446_0_0_1"/>
<feature type="region of interest" description="Disordered" evidence="1">
    <location>
        <begin position="27"/>
        <end position="47"/>
    </location>
</feature>
<sequence length="222" mass="22995">MSANRRRRTASAASAIAAATAAAEAISTAPSKEQLSPPIAGGSGSADEDLLEMPRICRCCCKRDLKLLGLFEASQPTLANTTVASNKSSGTLAKTCATEAETETPQTLSANPVNPGTKATSSPSEAATTLSASTHRASASFSSTSSSSTSTSPMRRRTTNTTAPSAPPAPRGRSSDNAVDYTLSGAHSSMDIVLEEMTIWMLNANKLNCLAIRKNQNGLWQA</sequence>
<evidence type="ECO:0000313" key="3">
    <source>
        <dbReference type="Proteomes" id="UP000001292"/>
    </source>
</evidence>
<dbReference type="OMA" id="AEVAITH"/>
<reference evidence="2 3" key="1">
    <citation type="journal article" date="2007" name="Nature">
        <title>Evolution of genes and genomes on the Drosophila phylogeny.</title>
        <authorList>
            <consortium name="Drosophila 12 Genomes Consortium"/>
            <person name="Clark A.G."/>
            <person name="Eisen M.B."/>
            <person name="Smith D.R."/>
            <person name="Bergman C.M."/>
            <person name="Oliver B."/>
            <person name="Markow T.A."/>
            <person name="Kaufman T.C."/>
            <person name="Kellis M."/>
            <person name="Gelbart W."/>
            <person name="Iyer V.N."/>
            <person name="Pollard D.A."/>
            <person name="Sackton T.B."/>
            <person name="Larracuente A.M."/>
            <person name="Singh N.D."/>
            <person name="Abad J.P."/>
            <person name="Abt D.N."/>
            <person name="Adryan B."/>
            <person name="Aguade M."/>
            <person name="Akashi H."/>
            <person name="Anderson W.W."/>
            <person name="Aquadro C.F."/>
            <person name="Ardell D.H."/>
            <person name="Arguello R."/>
            <person name="Artieri C.G."/>
            <person name="Barbash D.A."/>
            <person name="Barker D."/>
            <person name="Barsanti P."/>
            <person name="Batterham P."/>
            <person name="Batzoglou S."/>
            <person name="Begun D."/>
            <person name="Bhutkar A."/>
            <person name="Blanco E."/>
            <person name="Bosak S.A."/>
            <person name="Bradley R.K."/>
            <person name="Brand A.D."/>
            <person name="Brent M.R."/>
            <person name="Brooks A.N."/>
            <person name="Brown R.H."/>
            <person name="Butlin R.K."/>
            <person name="Caggese C."/>
            <person name="Calvi B.R."/>
            <person name="Bernardo de Carvalho A."/>
            <person name="Caspi A."/>
            <person name="Castrezana S."/>
            <person name="Celniker S.E."/>
            <person name="Chang J.L."/>
            <person name="Chapple C."/>
            <person name="Chatterji S."/>
            <person name="Chinwalla A."/>
            <person name="Civetta A."/>
            <person name="Clifton S.W."/>
            <person name="Comeron J.M."/>
            <person name="Costello J.C."/>
            <person name="Coyne J.A."/>
            <person name="Daub J."/>
            <person name="David R.G."/>
            <person name="Delcher A.L."/>
            <person name="Delehaunty K."/>
            <person name="Do C.B."/>
            <person name="Ebling H."/>
            <person name="Edwards K."/>
            <person name="Eickbush T."/>
            <person name="Evans J.D."/>
            <person name="Filipski A."/>
            <person name="Findeiss S."/>
            <person name="Freyhult E."/>
            <person name="Fulton L."/>
            <person name="Fulton R."/>
            <person name="Garcia A.C."/>
            <person name="Gardiner A."/>
            <person name="Garfield D.A."/>
            <person name="Garvin B.E."/>
            <person name="Gibson G."/>
            <person name="Gilbert D."/>
            <person name="Gnerre S."/>
            <person name="Godfrey J."/>
            <person name="Good R."/>
            <person name="Gotea V."/>
            <person name="Gravely B."/>
            <person name="Greenberg A.J."/>
            <person name="Griffiths-Jones S."/>
            <person name="Gross S."/>
            <person name="Guigo R."/>
            <person name="Gustafson E.A."/>
            <person name="Haerty W."/>
            <person name="Hahn M.W."/>
            <person name="Halligan D.L."/>
            <person name="Halpern A.L."/>
            <person name="Halter G.M."/>
            <person name="Han M.V."/>
            <person name="Heger A."/>
            <person name="Hillier L."/>
            <person name="Hinrichs A.S."/>
            <person name="Holmes I."/>
            <person name="Hoskins R.A."/>
            <person name="Hubisz M.J."/>
            <person name="Hultmark D."/>
            <person name="Huntley M.A."/>
            <person name="Jaffe D.B."/>
            <person name="Jagadeeshan S."/>
            <person name="Jeck W.R."/>
            <person name="Johnson J."/>
            <person name="Jones C.D."/>
            <person name="Jordan W.C."/>
            <person name="Karpen G.H."/>
            <person name="Kataoka E."/>
            <person name="Keightley P.D."/>
            <person name="Kheradpour P."/>
            <person name="Kirkness E.F."/>
            <person name="Koerich L.B."/>
            <person name="Kristiansen K."/>
            <person name="Kudrna D."/>
            <person name="Kulathinal R.J."/>
            <person name="Kumar S."/>
            <person name="Kwok R."/>
            <person name="Lander E."/>
            <person name="Langley C.H."/>
            <person name="Lapoint R."/>
            <person name="Lazzaro B.P."/>
            <person name="Lee S.J."/>
            <person name="Levesque L."/>
            <person name="Li R."/>
            <person name="Lin C.F."/>
            <person name="Lin M.F."/>
            <person name="Lindblad-Toh K."/>
            <person name="Llopart A."/>
            <person name="Long M."/>
            <person name="Low L."/>
            <person name="Lozovsky E."/>
            <person name="Lu J."/>
            <person name="Luo M."/>
            <person name="Machado C.A."/>
            <person name="Makalowski W."/>
            <person name="Marzo M."/>
            <person name="Matsuda M."/>
            <person name="Matzkin L."/>
            <person name="McAllister B."/>
            <person name="McBride C.S."/>
            <person name="McKernan B."/>
            <person name="McKernan K."/>
            <person name="Mendez-Lago M."/>
            <person name="Minx P."/>
            <person name="Mollenhauer M.U."/>
            <person name="Montooth K."/>
            <person name="Mount S.M."/>
            <person name="Mu X."/>
            <person name="Myers E."/>
            <person name="Negre B."/>
            <person name="Newfeld S."/>
            <person name="Nielsen R."/>
            <person name="Noor M.A."/>
            <person name="O'Grady P."/>
            <person name="Pachter L."/>
            <person name="Papaceit M."/>
            <person name="Parisi M.J."/>
            <person name="Parisi M."/>
            <person name="Parts L."/>
            <person name="Pedersen J.S."/>
            <person name="Pesole G."/>
            <person name="Phillippy A.M."/>
            <person name="Ponting C.P."/>
            <person name="Pop M."/>
            <person name="Porcelli D."/>
            <person name="Powell J.R."/>
            <person name="Prohaska S."/>
            <person name="Pruitt K."/>
            <person name="Puig M."/>
            <person name="Quesneville H."/>
            <person name="Ram K.R."/>
            <person name="Rand D."/>
            <person name="Rasmussen M.D."/>
            <person name="Reed L.K."/>
            <person name="Reenan R."/>
            <person name="Reily A."/>
            <person name="Remington K.A."/>
            <person name="Rieger T.T."/>
            <person name="Ritchie M.G."/>
            <person name="Robin C."/>
            <person name="Rogers Y.H."/>
            <person name="Rohde C."/>
            <person name="Rozas J."/>
            <person name="Rubenfield M.J."/>
            <person name="Ruiz A."/>
            <person name="Russo S."/>
            <person name="Salzberg S.L."/>
            <person name="Sanchez-Gracia A."/>
            <person name="Saranga D.J."/>
            <person name="Sato H."/>
            <person name="Schaeffer S.W."/>
            <person name="Schatz M.C."/>
            <person name="Schlenke T."/>
            <person name="Schwartz R."/>
            <person name="Segarra C."/>
            <person name="Singh R.S."/>
            <person name="Sirot L."/>
            <person name="Sirota M."/>
            <person name="Sisneros N.B."/>
            <person name="Smith C.D."/>
            <person name="Smith T.F."/>
            <person name="Spieth J."/>
            <person name="Stage D.E."/>
            <person name="Stark A."/>
            <person name="Stephan W."/>
            <person name="Strausberg R.L."/>
            <person name="Strempel S."/>
            <person name="Sturgill D."/>
            <person name="Sutton G."/>
            <person name="Sutton G.G."/>
            <person name="Tao W."/>
            <person name="Teichmann S."/>
            <person name="Tobari Y.N."/>
            <person name="Tomimura Y."/>
            <person name="Tsolas J.M."/>
            <person name="Valente V.L."/>
            <person name="Venter E."/>
            <person name="Venter J.C."/>
            <person name="Vicario S."/>
            <person name="Vieira F.G."/>
            <person name="Vilella A.J."/>
            <person name="Villasante A."/>
            <person name="Walenz B."/>
            <person name="Wang J."/>
            <person name="Wasserman M."/>
            <person name="Watts T."/>
            <person name="Wilson D."/>
            <person name="Wilson R.K."/>
            <person name="Wing R.A."/>
            <person name="Wolfner M.F."/>
            <person name="Wong A."/>
            <person name="Wong G.K."/>
            <person name="Wu C.I."/>
            <person name="Wu G."/>
            <person name="Yamamoto D."/>
            <person name="Yang H.P."/>
            <person name="Yang S.P."/>
            <person name="Yorke J.A."/>
            <person name="Yoshida K."/>
            <person name="Zdobnov E."/>
            <person name="Zhang P."/>
            <person name="Zhang Y."/>
            <person name="Zimin A.V."/>
            <person name="Baldwin J."/>
            <person name="Abdouelleil A."/>
            <person name="Abdulkadir J."/>
            <person name="Abebe A."/>
            <person name="Abera B."/>
            <person name="Abreu J."/>
            <person name="Acer S.C."/>
            <person name="Aftuck L."/>
            <person name="Alexander A."/>
            <person name="An P."/>
            <person name="Anderson E."/>
            <person name="Anderson S."/>
            <person name="Arachi H."/>
            <person name="Azer M."/>
            <person name="Bachantsang P."/>
            <person name="Barry A."/>
            <person name="Bayul T."/>
            <person name="Berlin A."/>
            <person name="Bessette D."/>
            <person name="Bloom T."/>
            <person name="Blye J."/>
            <person name="Boguslavskiy L."/>
            <person name="Bonnet C."/>
            <person name="Boukhgalter B."/>
            <person name="Bourzgui I."/>
            <person name="Brown A."/>
            <person name="Cahill P."/>
            <person name="Channer S."/>
            <person name="Cheshatsang Y."/>
            <person name="Chuda L."/>
            <person name="Citroen M."/>
            <person name="Collymore A."/>
            <person name="Cooke P."/>
            <person name="Costello M."/>
            <person name="D'Aco K."/>
            <person name="Daza R."/>
            <person name="De Haan G."/>
            <person name="DeGray S."/>
            <person name="DeMaso C."/>
            <person name="Dhargay N."/>
            <person name="Dooley K."/>
            <person name="Dooley E."/>
            <person name="Doricent M."/>
            <person name="Dorje P."/>
            <person name="Dorjee K."/>
            <person name="Dupes A."/>
            <person name="Elong R."/>
            <person name="Falk J."/>
            <person name="Farina A."/>
            <person name="Faro S."/>
            <person name="Ferguson D."/>
            <person name="Fisher S."/>
            <person name="Foley C.D."/>
            <person name="Franke A."/>
            <person name="Friedrich D."/>
            <person name="Gadbois L."/>
            <person name="Gearin G."/>
            <person name="Gearin C.R."/>
            <person name="Giannoukos G."/>
            <person name="Goode T."/>
            <person name="Graham J."/>
            <person name="Grandbois E."/>
            <person name="Grewal S."/>
            <person name="Gyaltsen K."/>
            <person name="Hafez N."/>
            <person name="Hagos B."/>
            <person name="Hall J."/>
            <person name="Henson C."/>
            <person name="Hollinger A."/>
            <person name="Honan T."/>
            <person name="Huard M.D."/>
            <person name="Hughes L."/>
            <person name="Hurhula B."/>
            <person name="Husby M.E."/>
            <person name="Kamat A."/>
            <person name="Kanga B."/>
            <person name="Kashin S."/>
            <person name="Khazanovich D."/>
            <person name="Kisner P."/>
            <person name="Lance K."/>
            <person name="Lara M."/>
            <person name="Lee W."/>
            <person name="Lennon N."/>
            <person name="Letendre F."/>
            <person name="LeVine R."/>
            <person name="Lipovsky A."/>
            <person name="Liu X."/>
            <person name="Liu J."/>
            <person name="Liu S."/>
            <person name="Lokyitsang T."/>
            <person name="Lokyitsang Y."/>
            <person name="Lubonja R."/>
            <person name="Lui A."/>
            <person name="MacDonald P."/>
            <person name="Magnisalis V."/>
            <person name="Maru K."/>
            <person name="Matthews C."/>
            <person name="McCusker W."/>
            <person name="McDonough S."/>
            <person name="Mehta T."/>
            <person name="Meldrim J."/>
            <person name="Meneus L."/>
            <person name="Mihai O."/>
            <person name="Mihalev A."/>
            <person name="Mihova T."/>
            <person name="Mittelman R."/>
            <person name="Mlenga V."/>
            <person name="Montmayeur A."/>
            <person name="Mulrain L."/>
            <person name="Navidi A."/>
            <person name="Naylor J."/>
            <person name="Negash T."/>
            <person name="Nguyen T."/>
            <person name="Nguyen N."/>
            <person name="Nicol R."/>
            <person name="Norbu C."/>
            <person name="Norbu N."/>
            <person name="Novod N."/>
            <person name="O'Neill B."/>
            <person name="Osman S."/>
            <person name="Markiewicz E."/>
            <person name="Oyono O.L."/>
            <person name="Patti C."/>
            <person name="Phunkhang P."/>
            <person name="Pierre F."/>
            <person name="Priest M."/>
            <person name="Raghuraman S."/>
            <person name="Rege F."/>
            <person name="Reyes R."/>
            <person name="Rise C."/>
            <person name="Rogov P."/>
            <person name="Ross K."/>
            <person name="Ryan E."/>
            <person name="Settipalli S."/>
            <person name="Shea T."/>
            <person name="Sherpa N."/>
            <person name="Shi L."/>
            <person name="Shih D."/>
            <person name="Sparrow T."/>
            <person name="Spaulding J."/>
            <person name="Stalker J."/>
            <person name="Stange-Thomann N."/>
            <person name="Stavropoulos S."/>
            <person name="Stone C."/>
            <person name="Strader C."/>
            <person name="Tesfaye S."/>
            <person name="Thomson T."/>
            <person name="Thoulutsang Y."/>
            <person name="Thoulutsang D."/>
            <person name="Topham K."/>
            <person name="Topping I."/>
            <person name="Tsamla T."/>
            <person name="Vassiliev H."/>
            <person name="Vo A."/>
            <person name="Wangchuk T."/>
            <person name="Wangdi T."/>
            <person name="Weiand M."/>
            <person name="Wilkinson J."/>
            <person name="Wilson A."/>
            <person name="Yadav S."/>
            <person name="Young G."/>
            <person name="Yu Q."/>
            <person name="Zembek L."/>
            <person name="Zhong D."/>
            <person name="Zimmer A."/>
            <person name="Zwirko Z."/>
            <person name="Jaffe D.B."/>
            <person name="Alvarez P."/>
            <person name="Brockman W."/>
            <person name="Butler J."/>
            <person name="Chin C."/>
            <person name="Gnerre S."/>
            <person name="Grabherr M."/>
            <person name="Kleber M."/>
            <person name="Mauceli E."/>
            <person name="MacCallum I."/>
        </authorList>
    </citation>
    <scope>NUCLEOTIDE SEQUENCE [LARGE SCALE GENOMIC DNA]</scope>
    <source>
        <strain evidence="3">Rob3c / Tucson 14021-0248.25</strain>
    </source>
</reference>
<protein>
    <submittedName>
        <fullName evidence="2">GM26611</fullName>
    </submittedName>
</protein>
<proteinExistence type="predicted"/>
<evidence type="ECO:0000256" key="1">
    <source>
        <dbReference type="SAM" id="MobiDB-lite"/>
    </source>
</evidence>
<gene>
    <name evidence="2" type="primary">Dsec\GM26611</name>
    <name evidence="2" type="ORF">Dsec_GM26611</name>
</gene>
<keyword evidence="3" id="KW-1185">Reference proteome</keyword>
<organism evidence="3">
    <name type="scientific">Drosophila sechellia</name>
    <name type="common">Fruit fly</name>
    <dbReference type="NCBI Taxonomy" id="7238"/>
    <lineage>
        <taxon>Eukaryota</taxon>
        <taxon>Metazoa</taxon>
        <taxon>Ecdysozoa</taxon>
        <taxon>Arthropoda</taxon>
        <taxon>Hexapoda</taxon>
        <taxon>Insecta</taxon>
        <taxon>Pterygota</taxon>
        <taxon>Neoptera</taxon>
        <taxon>Endopterygota</taxon>
        <taxon>Diptera</taxon>
        <taxon>Brachycera</taxon>
        <taxon>Muscomorpha</taxon>
        <taxon>Ephydroidea</taxon>
        <taxon>Drosophilidae</taxon>
        <taxon>Drosophila</taxon>
        <taxon>Sophophora</taxon>
    </lineage>
</organism>
<dbReference type="AlphaFoldDB" id="B4HH41"/>
<dbReference type="Proteomes" id="UP000001292">
    <property type="component" value="Unassembled WGS sequence"/>
</dbReference>
<feature type="compositionally biased region" description="Polar residues" evidence="1">
    <location>
        <begin position="108"/>
        <end position="130"/>
    </location>
</feature>
<name>B4HH41_DROSE</name>
<dbReference type="PhylomeDB" id="B4HH41"/>
<evidence type="ECO:0000313" key="2">
    <source>
        <dbReference type="EMBL" id="EDW43517.1"/>
    </source>
</evidence>
<dbReference type="EMBL" id="CH480815">
    <property type="protein sequence ID" value="EDW43517.1"/>
    <property type="molecule type" value="Genomic_DNA"/>
</dbReference>
<feature type="compositionally biased region" description="Low complexity" evidence="1">
    <location>
        <begin position="131"/>
        <end position="164"/>
    </location>
</feature>
<feature type="region of interest" description="Disordered" evidence="1">
    <location>
        <begin position="82"/>
        <end position="180"/>
    </location>
</feature>
<feature type="compositionally biased region" description="Low complexity" evidence="1">
    <location>
        <begin position="91"/>
        <end position="107"/>
    </location>
</feature>
<accession>B4HH41</accession>